<dbReference type="InterPro" id="IPR051225">
    <property type="entry name" value="NAD(P)_epim/dehydratase"/>
</dbReference>
<evidence type="ECO:0000256" key="1">
    <source>
        <dbReference type="ARBA" id="ARBA00007637"/>
    </source>
</evidence>
<sequence length="506" mass="57770">MKKKRVFVTGTTGTMGGATMKQLLHRSERFHVVTLARDSEKNRLFMQQFANEPNLEVHWGDLVNYDDVLDCVADCDYVVHCAAFVSPAADRYPAEAMKINYGGTLNLIKAILAQPNKDEIKLINIGTVAETGDRTAPIHWGRIGDPLKPSVHDYYAVSKIAAERAVIESGIKHWVSLRQTGIMSIKEFSLNEGIAFHQPLNNVLEWVTDHDSGVLCANACEDWVDADFWGHIYNIGGGEECRNTNYELMSAMMKEIGVEQFKEICEPNWYATHNFHGQWYLDSDKLNDFLHFRSQTTKDFVRYYGKVMREQAAQQTPVDAPAMTSQQIAAMIKQSNEQVALTDTGTLHWLIHNQDEQLNPFFISKEHWAKIPGWDRFILYRPEGDPILLDHGYDESKPETELSLDDVQQAAQFRGGACLSETMKTGDWSTKLAFTCHCGHHFSASPRLILEAGHWCDKCERTSWNYHELAKYSPFFAQVWYPLHEKDEEGHTYKKHVKDTDITTRA</sequence>
<protein>
    <submittedName>
        <fullName evidence="3 4">Epimerase</fullName>
    </submittedName>
</protein>
<dbReference type="EMBL" id="CP013614">
    <property type="protein sequence ID" value="ALS03122.1"/>
    <property type="molecule type" value="Genomic_DNA"/>
</dbReference>
<dbReference type="Gene3D" id="3.40.50.720">
    <property type="entry name" value="NAD(P)-binding Rossmann-like Domain"/>
    <property type="match status" value="1"/>
</dbReference>
<dbReference type="Proteomes" id="UP000065511">
    <property type="component" value="Chromosome"/>
</dbReference>
<dbReference type="InterPro" id="IPR001509">
    <property type="entry name" value="Epimerase_deHydtase"/>
</dbReference>
<keyword evidence="5" id="KW-1185">Reference proteome</keyword>
<gene>
    <name evidence="3" type="ORF">ATZ33_17590</name>
    <name evidence="4" type="ORF">RV15_GL002206</name>
</gene>
<dbReference type="GO" id="GO:0006567">
    <property type="term" value="P:L-threonine catabolic process"/>
    <property type="evidence" value="ECO:0007669"/>
    <property type="project" value="TreeGrafter"/>
</dbReference>
<dbReference type="AlphaFoldDB" id="A0A0S3KFS8"/>
<evidence type="ECO:0000313" key="3">
    <source>
        <dbReference type="EMBL" id="ALS03122.1"/>
    </source>
</evidence>
<evidence type="ECO:0000313" key="5">
    <source>
        <dbReference type="Proteomes" id="UP000065511"/>
    </source>
</evidence>
<evidence type="ECO:0000259" key="2">
    <source>
        <dbReference type="Pfam" id="PF01370"/>
    </source>
</evidence>
<proteinExistence type="inferred from homology"/>
<evidence type="ECO:0000313" key="6">
    <source>
        <dbReference type="Proteomes" id="UP000183039"/>
    </source>
</evidence>
<comment type="similarity">
    <text evidence="1">Belongs to the NAD(P)-dependent epimerase/dehydratase family.</text>
</comment>
<dbReference type="EMBL" id="JXLC01000003">
    <property type="protein sequence ID" value="OJG93072.1"/>
    <property type="molecule type" value="Genomic_DNA"/>
</dbReference>
<evidence type="ECO:0000313" key="4">
    <source>
        <dbReference type="EMBL" id="OJG93072.1"/>
    </source>
</evidence>
<dbReference type="Pfam" id="PF01370">
    <property type="entry name" value="Epimerase"/>
    <property type="match status" value="1"/>
</dbReference>
<dbReference type="OrthoDB" id="9772736at2"/>
<organism evidence="4 6">
    <name type="scientific">Enterococcus silesiacus</name>
    <dbReference type="NCBI Taxonomy" id="332949"/>
    <lineage>
        <taxon>Bacteria</taxon>
        <taxon>Bacillati</taxon>
        <taxon>Bacillota</taxon>
        <taxon>Bacilli</taxon>
        <taxon>Lactobacillales</taxon>
        <taxon>Enterococcaceae</taxon>
        <taxon>Enterococcus</taxon>
    </lineage>
</organism>
<dbReference type="SUPFAM" id="SSF51735">
    <property type="entry name" value="NAD(P)-binding Rossmann-fold domains"/>
    <property type="match status" value="1"/>
</dbReference>
<dbReference type="GO" id="GO:0008743">
    <property type="term" value="F:L-threonine 3-dehydrogenase activity"/>
    <property type="evidence" value="ECO:0007669"/>
    <property type="project" value="TreeGrafter"/>
</dbReference>
<dbReference type="RefSeq" id="WP_071876625.1">
    <property type="nucleotide sequence ID" value="NZ_JXLC01000003.1"/>
</dbReference>
<dbReference type="PANTHER" id="PTHR42687">
    <property type="entry name" value="L-THREONINE 3-DEHYDROGENASE"/>
    <property type="match status" value="1"/>
</dbReference>
<dbReference type="KEGG" id="ess:ATZ33_17590"/>
<reference evidence="4 6" key="1">
    <citation type="submission" date="2014-12" db="EMBL/GenBank/DDBJ databases">
        <title>Draft genome sequences of 29 type strains of Enterococci.</title>
        <authorList>
            <person name="Zhong Z."/>
            <person name="Sun Z."/>
            <person name="Liu W."/>
            <person name="Zhang W."/>
            <person name="Zhang H."/>
        </authorList>
    </citation>
    <scope>NUCLEOTIDE SEQUENCE [LARGE SCALE GENOMIC DNA]</scope>
    <source>
        <strain evidence="4 6">DSM 22801</strain>
    </source>
</reference>
<dbReference type="PANTHER" id="PTHR42687:SF1">
    <property type="entry name" value="L-THREONINE 3-DEHYDROGENASE, MITOCHONDRIAL"/>
    <property type="match status" value="1"/>
</dbReference>
<dbReference type="Proteomes" id="UP000183039">
    <property type="component" value="Unassembled WGS sequence"/>
</dbReference>
<feature type="domain" description="NAD-dependent epimerase/dehydratase" evidence="2">
    <location>
        <begin position="6"/>
        <end position="169"/>
    </location>
</feature>
<accession>A0A0S3KFS8</accession>
<reference evidence="3 5" key="2">
    <citation type="submission" date="2015-12" db="EMBL/GenBank/DDBJ databases">
        <authorList>
            <person name="Lauer A."/>
            <person name="Humrighouse B."/>
            <person name="Loparev V."/>
            <person name="Shewmaker P.L."/>
            <person name="Whitney A.M."/>
            <person name="McLaughlin R.W."/>
        </authorList>
    </citation>
    <scope>NUCLEOTIDE SEQUENCE [LARGE SCALE GENOMIC DNA]</scope>
    <source>
        <strain evidence="3 5">LMG 23085</strain>
    </source>
</reference>
<name>A0A0S3KFS8_9ENTE</name>
<dbReference type="InterPro" id="IPR036291">
    <property type="entry name" value="NAD(P)-bd_dom_sf"/>
</dbReference>